<dbReference type="RefSeq" id="WP_055123114.1">
    <property type="nucleotide sequence ID" value="NZ_LKST01000004.1"/>
</dbReference>
<dbReference type="AlphaFoldDB" id="A0A0Q0YB37"/>
<gene>
    <name evidence="1" type="ORF">Cocul_02033</name>
</gene>
<dbReference type="EMBL" id="LKST01000004">
    <property type="protein sequence ID" value="KQB83061.1"/>
    <property type="molecule type" value="Genomic_DNA"/>
</dbReference>
<dbReference type="Proteomes" id="UP000050517">
    <property type="component" value="Unassembled WGS sequence"/>
</dbReference>
<name>A0A0Q0YB37_9CORY</name>
<protein>
    <submittedName>
        <fullName evidence="1">Uncharacterized protein</fullName>
    </submittedName>
</protein>
<dbReference type="OrthoDB" id="9944387at2"/>
<evidence type="ECO:0000313" key="2">
    <source>
        <dbReference type="Proteomes" id="UP000050517"/>
    </source>
</evidence>
<dbReference type="STRING" id="1544416.Cocul_02033"/>
<comment type="caution">
    <text evidence="1">The sequence shown here is derived from an EMBL/GenBank/DDBJ whole genome shotgun (WGS) entry which is preliminary data.</text>
</comment>
<accession>A0A0Q0YB37</accession>
<evidence type="ECO:0000313" key="1">
    <source>
        <dbReference type="EMBL" id="KQB83061.1"/>
    </source>
</evidence>
<reference evidence="1 2" key="1">
    <citation type="submission" date="2015-10" db="EMBL/GenBank/DDBJ databases">
        <title>Corynebacteirum lowii and Corynebacterium oculi species nova, derived from human clinical disease and and emended description of Corynebacterium mastiditis.</title>
        <authorList>
            <person name="Bernard K."/>
            <person name="Pacheco A.L."/>
            <person name="Mcdougall C."/>
            <person name="Burtx T."/>
            <person name="Weibe D."/>
            <person name="Tyler S."/>
            <person name="Olson A.B."/>
            <person name="Cnockaert M."/>
            <person name="Eguchi H."/>
            <person name="Kuwahara T."/>
            <person name="Nakayama-Imaohji H."/>
            <person name="Boudewijins M."/>
            <person name="Van Hoecke F."/>
            <person name="Bernier A.-M."/>
            <person name="Vandamme P."/>
        </authorList>
    </citation>
    <scope>NUCLEOTIDE SEQUENCE [LARGE SCALE GENOMIC DNA]</scope>
    <source>
        <strain evidence="1 2">NML 130210</strain>
    </source>
</reference>
<keyword evidence="2" id="KW-1185">Reference proteome</keyword>
<dbReference type="PATRIC" id="fig|1544416.3.peg.2028"/>
<organism evidence="1 2">
    <name type="scientific">Corynebacterium oculi</name>
    <dbReference type="NCBI Taxonomy" id="1544416"/>
    <lineage>
        <taxon>Bacteria</taxon>
        <taxon>Bacillati</taxon>
        <taxon>Actinomycetota</taxon>
        <taxon>Actinomycetes</taxon>
        <taxon>Mycobacteriales</taxon>
        <taxon>Corynebacteriaceae</taxon>
        <taxon>Corynebacterium</taxon>
    </lineage>
</organism>
<proteinExistence type="predicted"/>
<sequence length="145" mass="16510">MRVRRFLKISLIVFLVFCFLCAASLAVIVIKHKYHNRPLESFREELHSQGQARVSDHFDAEEFVFACPYTEPDTIKAVYGWDADFSASQHDGGPINLITRKGEDTAVYQLNRGTDVDLCRDAEHKVYPARAIIGKDGDTAYIRED</sequence>